<dbReference type="EMBL" id="CP000860">
    <property type="protein sequence ID" value="ACA60165.1"/>
    <property type="molecule type" value="Genomic_DNA"/>
</dbReference>
<sequence>MALNKAIVTPRTPPILHLNLRPFFVLGLWVILFSAPFFRGLFFPPELLTAHILVGVVFALCVYDQVLRREVGFRFTGLEWAMLALVAAYLLSLVTAVHIRPAVGEVLKVVSYVMIFWIAFRAVRAERDLDRVLLVTYVGALGVALIGIASIAGLFEFPGGVMHNRIASTLQYPNTLGIFLAMLTVVGVALSVKTDRLWPKLFFAMGGAVLVTVVLGTQSRGSWVVYPFILGGFAAVLPEAYRWRAAYHILIQVSCGLLAAKGFFDALKAGEPNTALWYLGAGAAAALVLQTLYHGLGVWLNRETVAESTRRLVAWGGVGYCCLVLALYLMYASAAMPAAGGRALLAEDVFVRAGAISGEERSFTDRMTMNRDALRIVRDYPVTGAGGGGWNALYHQYQSYPYWTTETHNYFFQTWVEAGTVGFAAVLALWGFFVYLLVRLWRYGARNGVWVSTWAAAVAVLGLGLHSFFDFNLSMAAMGLLLFAYMGLVRAGAGLAVGASGNVAPGEGRRRKKGKGEESGPEVSARPRRLIGVAVIGTVAAAVLVVPASSLYAAGRLGAEGARAMYGRDLDQAAELLQEAARRDPFTATYPGDLAQIYAVQALAEDDAVKRYRAIGYARRAAALEPYGIKIRSSNLNVYHLLREPKLVVAEAEALLLTNPLHLPNYEILGRTYIGAARYGIERGELEAARDYVQKALDLPGRVERQAERLEERFVTRWREAAEQSASLKLVLGQAHYLRGEYEPAEAFLRAAAANKELKWESELWRAAAYSRMGEEDTVEEILTWLRAEQGDTDRRFEEVLALPVL</sequence>
<name>B1I5B4_DESAP</name>
<feature type="transmembrane region" description="Helical" evidence="6">
    <location>
        <begin position="221"/>
        <end position="238"/>
    </location>
</feature>
<feature type="transmembrane region" description="Helical" evidence="6">
    <location>
        <begin position="475"/>
        <end position="503"/>
    </location>
</feature>
<dbReference type="Gene3D" id="1.25.40.10">
    <property type="entry name" value="Tetratricopeptide repeat domain"/>
    <property type="match status" value="1"/>
</dbReference>
<dbReference type="Pfam" id="PF04932">
    <property type="entry name" value="Wzy_C"/>
    <property type="match status" value="1"/>
</dbReference>
<dbReference type="AlphaFoldDB" id="B1I5B4"/>
<feature type="domain" description="O-antigen ligase-related" evidence="7">
    <location>
        <begin position="283"/>
        <end position="426"/>
    </location>
</feature>
<evidence type="ECO:0000256" key="5">
    <source>
        <dbReference type="SAM" id="MobiDB-lite"/>
    </source>
</evidence>
<comment type="subcellular location">
    <subcellularLocation>
        <location evidence="1">Membrane</location>
        <topology evidence="1">Multi-pass membrane protein</topology>
    </subcellularLocation>
</comment>
<dbReference type="GO" id="GO:0016020">
    <property type="term" value="C:membrane"/>
    <property type="evidence" value="ECO:0007669"/>
    <property type="project" value="UniProtKB-SubCell"/>
</dbReference>
<feature type="transmembrane region" description="Helical" evidence="6">
    <location>
        <begin position="132"/>
        <end position="155"/>
    </location>
</feature>
<keyword evidence="3 6" id="KW-1133">Transmembrane helix</keyword>
<dbReference type="STRING" id="477974.Daud_1664"/>
<evidence type="ECO:0000256" key="2">
    <source>
        <dbReference type="ARBA" id="ARBA00022692"/>
    </source>
</evidence>
<dbReference type="eggNOG" id="COG3307">
    <property type="taxonomic scope" value="Bacteria"/>
</dbReference>
<evidence type="ECO:0000256" key="1">
    <source>
        <dbReference type="ARBA" id="ARBA00004141"/>
    </source>
</evidence>
<dbReference type="Proteomes" id="UP000008544">
    <property type="component" value="Chromosome"/>
</dbReference>
<keyword evidence="2 6" id="KW-0812">Transmembrane</keyword>
<reference evidence="9" key="1">
    <citation type="submission" date="2007-10" db="EMBL/GenBank/DDBJ databases">
        <title>Complete sequence of chromosome of Desulforudis audaxviator MP104C.</title>
        <authorList>
            <person name="Copeland A."/>
            <person name="Lucas S."/>
            <person name="Lapidus A."/>
            <person name="Barry K."/>
            <person name="Glavina del Rio T."/>
            <person name="Dalin E."/>
            <person name="Tice H."/>
            <person name="Bruce D."/>
            <person name="Pitluck S."/>
            <person name="Lowry S.R."/>
            <person name="Larimer F."/>
            <person name="Land M.L."/>
            <person name="Hauser L."/>
            <person name="Kyrpides N."/>
            <person name="Ivanova N.N."/>
            <person name="Richardson P."/>
        </authorList>
    </citation>
    <scope>NUCLEOTIDE SEQUENCE [LARGE SCALE GENOMIC DNA]</scope>
    <source>
        <strain evidence="9">MP104C</strain>
    </source>
</reference>
<organism evidence="8 9">
    <name type="scientific">Desulforudis audaxviator (strain MP104C)</name>
    <dbReference type="NCBI Taxonomy" id="477974"/>
    <lineage>
        <taxon>Bacteria</taxon>
        <taxon>Bacillati</taxon>
        <taxon>Bacillota</taxon>
        <taxon>Clostridia</taxon>
        <taxon>Thermoanaerobacterales</taxon>
        <taxon>Candidatus Desulforudaceae</taxon>
        <taxon>Candidatus Desulforudis</taxon>
    </lineage>
</organism>
<evidence type="ECO:0000256" key="6">
    <source>
        <dbReference type="SAM" id="Phobius"/>
    </source>
</evidence>
<dbReference type="InterPro" id="IPR011990">
    <property type="entry name" value="TPR-like_helical_dom_sf"/>
</dbReference>
<gene>
    <name evidence="8" type="ordered locus">Daud_1664</name>
</gene>
<keyword evidence="9" id="KW-1185">Reference proteome</keyword>
<dbReference type="PANTHER" id="PTHR37422:SF13">
    <property type="entry name" value="LIPOPOLYSACCHARIDE BIOSYNTHESIS PROTEIN PA4999-RELATED"/>
    <property type="match status" value="1"/>
</dbReference>
<evidence type="ECO:0000259" key="7">
    <source>
        <dbReference type="Pfam" id="PF04932"/>
    </source>
</evidence>
<feature type="transmembrane region" description="Helical" evidence="6">
    <location>
        <begin position="175"/>
        <end position="192"/>
    </location>
</feature>
<reference evidence="8 9" key="2">
    <citation type="journal article" date="2008" name="Science">
        <title>Environmental genomics reveals a single-species ecosystem deep within Earth.</title>
        <authorList>
            <person name="Chivian D."/>
            <person name="Brodie E.L."/>
            <person name="Alm E.J."/>
            <person name="Culley D.E."/>
            <person name="Dehal P.S."/>
            <person name="Desantis T.Z."/>
            <person name="Gihring T.M."/>
            <person name="Lapidus A."/>
            <person name="Lin L.H."/>
            <person name="Lowry S.R."/>
            <person name="Moser D.P."/>
            <person name="Richardson P.M."/>
            <person name="Southam G."/>
            <person name="Wanger G."/>
            <person name="Pratt L.M."/>
            <person name="Andersen G.L."/>
            <person name="Hazen T.C."/>
            <person name="Brockman F.J."/>
            <person name="Arkin A.P."/>
            <person name="Onstott T.C."/>
        </authorList>
    </citation>
    <scope>NUCLEOTIDE SEQUENCE [LARGE SCALE GENOMIC DNA]</scope>
    <source>
        <strain evidence="8 9">MP104C</strain>
    </source>
</reference>
<feature type="transmembrane region" description="Helical" evidence="6">
    <location>
        <begin position="197"/>
        <end position="215"/>
    </location>
</feature>
<evidence type="ECO:0000313" key="9">
    <source>
        <dbReference type="Proteomes" id="UP000008544"/>
    </source>
</evidence>
<dbReference type="PANTHER" id="PTHR37422">
    <property type="entry name" value="TEICHURONIC ACID BIOSYNTHESIS PROTEIN TUAE"/>
    <property type="match status" value="1"/>
</dbReference>
<feature type="transmembrane region" description="Helical" evidence="6">
    <location>
        <begin position="20"/>
        <end position="42"/>
    </location>
</feature>
<feature type="transmembrane region" description="Helical" evidence="6">
    <location>
        <begin position="418"/>
        <end position="437"/>
    </location>
</feature>
<feature type="transmembrane region" description="Helical" evidence="6">
    <location>
        <begin position="530"/>
        <end position="553"/>
    </location>
</feature>
<protein>
    <submittedName>
        <fullName evidence="8">O-antigen polymerase</fullName>
    </submittedName>
</protein>
<dbReference type="RefSeq" id="WP_012302746.1">
    <property type="nucleotide sequence ID" value="NC_010424.1"/>
</dbReference>
<keyword evidence="4 6" id="KW-0472">Membrane</keyword>
<dbReference type="SUPFAM" id="SSF81901">
    <property type="entry name" value="HCP-like"/>
    <property type="match status" value="1"/>
</dbReference>
<evidence type="ECO:0000256" key="3">
    <source>
        <dbReference type="ARBA" id="ARBA00022989"/>
    </source>
</evidence>
<feature type="transmembrane region" description="Helical" evidence="6">
    <location>
        <begin position="78"/>
        <end position="96"/>
    </location>
</feature>
<feature type="transmembrane region" description="Helical" evidence="6">
    <location>
        <begin position="449"/>
        <end position="469"/>
    </location>
</feature>
<feature type="transmembrane region" description="Helical" evidence="6">
    <location>
        <begin position="276"/>
        <end position="300"/>
    </location>
</feature>
<dbReference type="InterPro" id="IPR051533">
    <property type="entry name" value="WaaL-like"/>
</dbReference>
<dbReference type="KEGG" id="dau:Daud_1664"/>
<dbReference type="InterPro" id="IPR007016">
    <property type="entry name" value="O-antigen_ligase-rel_domated"/>
</dbReference>
<evidence type="ECO:0000313" key="8">
    <source>
        <dbReference type="EMBL" id="ACA60165.1"/>
    </source>
</evidence>
<accession>B1I5B4</accession>
<feature type="transmembrane region" description="Helical" evidence="6">
    <location>
        <begin position="312"/>
        <end position="331"/>
    </location>
</feature>
<evidence type="ECO:0000256" key="4">
    <source>
        <dbReference type="ARBA" id="ARBA00023136"/>
    </source>
</evidence>
<feature type="transmembrane region" description="Helical" evidence="6">
    <location>
        <begin position="48"/>
        <end position="66"/>
    </location>
</feature>
<dbReference type="HOGENOM" id="CLU_011929_0_0_9"/>
<feature type="transmembrane region" description="Helical" evidence="6">
    <location>
        <begin position="102"/>
        <end position="120"/>
    </location>
</feature>
<feature type="transmembrane region" description="Helical" evidence="6">
    <location>
        <begin position="245"/>
        <end position="264"/>
    </location>
</feature>
<proteinExistence type="predicted"/>
<feature type="region of interest" description="Disordered" evidence="5">
    <location>
        <begin position="504"/>
        <end position="523"/>
    </location>
</feature>